<keyword evidence="3" id="KW-1185">Reference proteome</keyword>
<dbReference type="Proteomes" id="UP000015241">
    <property type="component" value="Unassembled WGS sequence"/>
</dbReference>
<evidence type="ECO:0000256" key="1">
    <source>
        <dbReference type="SAM" id="MobiDB-lite"/>
    </source>
</evidence>
<feature type="compositionally biased region" description="Acidic residues" evidence="1">
    <location>
        <begin position="35"/>
        <end position="51"/>
    </location>
</feature>
<organism evidence="2 3">
    <name type="scientific">Fomitopsis schrenkii</name>
    <name type="common">Brown rot fungus</name>
    <dbReference type="NCBI Taxonomy" id="2126942"/>
    <lineage>
        <taxon>Eukaryota</taxon>
        <taxon>Fungi</taxon>
        <taxon>Dikarya</taxon>
        <taxon>Basidiomycota</taxon>
        <taxon>Agaricomycotina</taxon>
        <taxon>Agaricomycetes</taxon>
        <taxon>Polyporales</taxon>
        <taxon>Fomitopsis</taxon>
    </lineage>
</organism>
<reference evidence="2 3" key="1">
    <citation type="journal article" date="2012" name="Science">
        <title>The Paleozoic origin of enzymatic lignin decomposition reconstructed from 31 fungal genomes.</title>
        <authorList>
            <person name="Floudas D."/>
            <person name="Binder M."/>
            <person name="Riley R."/>
            <person name="Barry K."/>
            <person name="Blanchette R.A."/>
            <person name="Henrissat B."/>
            <person name="Martinez A.T."/>
            <person name="Otillar R."/>
            <person name="Spatafora J.W."/>
            <person name="Yadav J.S."/>
            <person name="Aerts A."/>
            <person name="Benoit I."/>
            <person name="Boyd A."/>
            <person name="Carlson A."/>
            <person name="Copeland A."/>
            <person name="Coutinho P.M."/>
            <person name="de Vries R.P."/>
            <person name="Ferreira P."/>
            <person name="Findley K."/>
            <person name="Foster B."/>
            <person name="Gaskell J."/>
            <person name="Glotzer D."/>
            <person name="Gorecki P."/>
            <person name="Heitman J."/>
            <person name="Hesse C."/>
            <person name="Hori C."/>
            <person name="Igarashi K."/>
            <person name="Jurgens J.A."/>
            <person name="Kallen N."/>
            <person name="Kersten P."/>
            <person name="Kohler A."/>
            <person name="Kuees U."/>
            <person name="Kumar T.K.A."/>
            <person name="Kuo A."/>
            <person name="LaButti K."/>
            <person name="Larrondo L.F."/>
            <person name="Lindquist E."/>
            <person name="Ling A."/>
            <person name="Lombard V."/>
            <person name="Lucas S."/>
            <person name="Lundell T."/>
            <person name="Martin R."/>
            <person name="McLaughlin D.J."/>
            <person name="Morgenstern I."/>
            <person name="Morin E."/>
            <person name="Murat C."/>
            <person name="Nagy L.G."/>
            <person name="Nolan M."/>
            <person name="Ohm R.A."/>
            <person name="Patyshakuliyeva A."/>
            <person name="Rokas A."/>
            <person name="Ruiz-Duenas F.J."/>
            <person name="Sabat G."/>
            <person name="Salamov A."/>
            <person name="Samejima M."/>
            <person name="Schmutz J."/>
            <person name="Slot J.C."/>
            <person name="St John F."/>
            <person name="Stenlid J."/>
            <person name="Sun H."/>
            <person name="Sun S."/>
            <person name="Syed K."/>
            <person name="Tsang A."/>
            <person name="Wiebenga A."/>
            <person name="Young D."/>
            <person name="Pisabarro A."/>
            <person name="Eastwood D.C."/>
            <person name="Martin F."/>
            <person name="Cullen D."/>
            <person name="Grigoriev I.V."/>
            <person name="Hibbett D.S."/>
        </authorList>
    </citation>
    <scope>NUCLEOTIDE SEQUENCE</scope>
    <source>
        <strain evidence="3">FP-58527</strain>
    </source>
</reference>
<sequence length="101" mass="11184">MLCTSCCKKRHKHDYLHRVERWSCAIASPNVALGGEEEDGEPDSEDWVPEELASEPIASEPIASVHGYYETSSLFEVGVKLHLGHGGLPCPSDMFTKLEKI</sequence>
<dbReference type="HOGENOM" id="CLU_2291747_0_0_1"/>
<accession>S8EF00</accession>
<dbReference type="InParanoid" id="S8EF00"/>
<protein>
    <submittedName>
        <fullName evidence="2">Uncharacterized protein</fullName>
    </submittedName>
</protein>
<name>S8EF00_FOMSC</name>
<evidence type="ECO:0000313" key="3">
    <source>
        <dbReference type="Proteomes" id="UP000015241"/>
    </source>
</evidence>
<gene>
    <name evidence="2" type="ORF">FOMPIDRAFT_1048346</name>
</gene>
<evidence type="ECO:0000313" key="2">
    <source>
        <dbReference type="EMBL" id="EPT01744.1"/>
    </source>
</evidence>
<dbReference type="AlphaFoldDB" id="S8EF00"/>
<proteinExistence type="predicted"/>
<dbReference type="EMBL" id="KE504139">
    <property type="protein sequence ID" value="EPT01744.1"/>
    <property type="molecule type" value="Genomic_DNA"/>
</dbReference>
<feature type="region of interest" description="Disordered" evidence="1">
    <location>
        <begin position="32"/>
        <end position="51"/>
    </location>
</feature>